<dbReference type="PANTHER" id="PTHR38792">
    <property type="entry name" value="BNR/ASP-BOX REPEAT DOMAIN PROTEIN (AFU_ORTHOLOGUE AFUA_7G06430)-RELATED"/>
    <property type="match status" value="1"/>
</dbReference>
<accession>A0ABN1C742</accession>
<comment type="caution">
    <text evidence="2">The sequence shown here is derived from an EMBL/GenBank/DDBJ whole genome shotgun (WGS) entry which is preliminary data.</text>
</comment>
<dbReference type="CDD" id="cd15482">
    <property type="entry name" value="Sialidase_non-viral"/>
    <property type="match status" value="1"/>
</dbReference>
<reference evidence="2 3" key="1">
    <citation type="journal article" date="2019" name="Int. J. Syst. Evol. Microbiol.">
        <title>The Global Catalogue of Microorganisms (GCM) 10K type strain sequencing project: providing services to taxonomists for standard genome sequencing and annotation.</title>
        <authorList>
            <consortium name="The Broad Institute Genomics Platform"/>
            <consortium name="The Broad Institute Genome Sequencing Center for Infectious Disease"/>
            <person name="Wu L."/>
            <person name="Ma J."/>
        </authorList>
    </citation>
    <scope>NUCLEOTIDE SEQUENCE [LARGE SCALE GENOMIC DNA]</scope>
    <source>
        <strain evidence="2 3">JCM 10303</strain>
    </source>
</reference>
<dbReference type="PANTHER" id="PTHR38792:SF3">
    <property type="entry name" value="BNR_ASP-BOX REPEAT DOMAIN PROTEIN (AFU_ORTHOLOGUE AFUA_7G06430)-RELATED"/>
    <property type="match status" value="1"/>
</dbReference>
<dbReference type="EMBL" id="BAAAGS010000004">
    <property type="protein sequence ID" value="GAA0513145.1"/>
    <property type="molecule type" value="Genomic_DNA"/>
</dbReference>
<dbReference type="InterPro" id="IPR036278">
    <property type="entry name" value="Sialidase_sf"/>
</dbReference>
<organism evidence="2 3">
    <name type="scientific">Saccharopolyspora erythraea</name>
    <name type="common">Streptomyces erythraeus</name>
    <dbReference type="NCBI Taxonomy" id="1836"/>
    <lineage>
        <taxon>Bacteria</taxon>
        <taxon>Bacillati</taxon>
        <taxon>Actinomycetota</taxon>
        <taxon>Actinomycetes</taxon>
        <taxon>Pseudonocardiales</taxon>
        <taxon>Pseudonocardiaceae</taxon>
        <taxon>Saccharopolyspora</taxon>
    </lineage>
</organism>
<feature type="region of interest" description="Disordered" evidence="1">
    <location>
        <begin position="39"/>
        <end position="59"/>
    </location>
</feature>
<evidence type="ECO:0000256" key="1">
    <source>
        <dbReference type="SAM" id="MobiDB-lite"/>
    </source>
</evidence>
<name>A0ABN1C742_SACER</name>
<evidence type="ECO:0000313" key="3">
    <source>
        <dbReference type="Proteomes" id="UP001500729"/>
    </source>
</evidence>
<dbReference type="Proteomes" id="UP001500729">
    <property type="component" value="Unassembled WGS sequence"/>
</dbReference>
<evidence type="ECO:0000313" key="2">
    <source>
        <dbReference type="EMBL" id="GAA0513145.1"/>
    </source>
</evidence>
<dbReference type="Gene3D" id="2.120.10.10">
    <property type="match status" value="1"/>
</dbReference>
<protein>
    <submittedName>
        <fullName evidence="2">Sialidase family protein</fullName>
    </submittedName>
</protein>
<sequence>MTKQLAKGSQMSGRKVRAGSAIALSLLMVSGFQQIASGVEPPAADPASSPPPGAAPADVEKGEMLRHGGSSYPRLVRLEHGPAKGRVLASMTTYVDRAGRAVIYQSDDDGRSFQQAGEIRDPEGENEKGMCCSTLYELPQRVGDMPAGTLLWAGTAGIGADADVREASIRLWRSDDQGRTWRFLSTIVDAPRGPGVWEPEFTVSEDGDLVAFYSDDGDPKHDQKMVQVRSRDGVNWTDVKETIKNDKFTVRPGMAGVRQLPDGTYVMVYEVCNYDPDHICTVHMRKSEDGWDWGDPYDLGTEITSDTGAQPLGTPTIAWAPGPGRNGRLLLAYQLLALDRGGLAPGNGRTLLVTDDPANPGKPWREMPAPVHIKYNHGNTCRNFSPSVVPTEDGESVIHVTTDFEKYIGGPCEAWFGVGPIDGGQAAQAPQQMDTRPGR</sequence>
<keyword evidence="3" id="KW-1185">Reference proteome</keyword>
<gene>
    <name evidence="2" type="ORF">GCM10009533_10050</name>
</gene>
<proteinExistence type="predicted"/>
<dbReference type="SUPFAM" id="SSF50939">
    <property type="entry name" value="Sialidases"/>
    <property type="match status" value="1"/>
</dbReference>